<name>A0A268F6I4_NIACI</name>
<evidence type="ECO:0000256" key="3">
    <source>
        <dbReference type="PIRSR" id="PIRSR607837-1"/>
    </source>
</evidence>
<organism evidence="4 5">
    <name type="scientific">Niallia circulans</name>
    <name type="common">Bacillus circulans</name>
    <dbReference type="NCBI Taxonomy" id="1397"/>
    <lineage>
        <taxon>Bacteria</taxon>
        <taxon>Bacillati</taxon>
        <taxon>Bacillota</taxon>
        <taxon>Bacilli</taxon>
        <taxon>Bacillales</taxon>
        <taxon>Bacillaceae</taxon>
        <taxon>Niallia</taxon>
    </lineage>
</organism>
<feature type="binding site" evidence="3">
    <location>
        <position position="48"/>
    </location>
    <ligand>
        <name>a divalent metal cation</name>
        <dbReference type="ChEBI" id="CHEBI:60240"/>
    </ligand>
</feature>
<evidence type="ECO:0000313" key="4">
    <source>
        <dbReference type="EMBL" id="PAD80954.1"/>
    </source>
</evidence>
<sequence>MYVTITDFIREWKWEAELTQKVLEGLTDESLQQKVYPEGRTLGRIVWHFTTNIPEYLAHFGLKINELDNAKIIPATAKEIAATFKLLSSTAIKVIEEQWTDESLKDVQTAFGREETNAQILMGLIKHIVHHRGQVTILMRQAGIKPFGVYGPSKEDWIRIGVDNPPL</sequence>
<comment type="similarity">
    <text evidence="1">Belongs to the DinB family.</text>
</comment>
<dbReference type="SUPFAM" id="SSF109854">
    <property type="entry name" value="DinB/YfiT-like putative metalloenzymes"/>
    <property type="match status" value="1"/>
</dbReference>
<reference evidence="4 5" key="1">
    <citation type="submission" date="2017-07" db="EMBL/GenBank/DDBJ databases">
        <title>Isolation and whole genome analysis of endospore-forming bacteria from heroin.</title>
        <authorList>
            <person name="Kalinowski J."/>
            <person name="Ahrens B."/>
            <person name="Al-Dilaimi A."/>
            <person name="Winkler A."/>
            <person name="Wibberg D."/>
            <person name="Schleenbecker U."/>
            <person name="Ruckert C."/>
            <person name="Wolfel R."/>
            <person name="Grass G."/>
        </authorList>
    </citation>
    <scope>NUCLEOTIDE SEQUENCE [LARGE SCALE GENOMIC DNA]</scope>
    <source>
        <strain evidence="4 5">7521-2</strain>
    </source>
</reference>
<keyword evidence="2 3" id="KW-0479">Metal-binding</keyword>
<dbReference type="AlphaFoldDB" id="A0A268F6I4"/>
<evidence type="ECO:0000313" key="5">
    <source>
        <dbReference type="Proteomes" id="UP000216961"/>
    </source>
</evidence>
<dbReference type="Gene3D" id="1.20.120.450">
    <property type="entry name" value="dinb family like domain"/>
    <property type="match status" value="1"/>
</dbReference>
<dbReference type="InterPro" id="IPR034660">
    <property type="entry name" value="DinB/YfiT-like"/>
</dbReference>
<dbReference type="KEGG" id="bcir:C2I06_09735"/>
<comment type="caution">
    <text evidence="4">The sequence shown here is derived from an EMBL/GenBank/DDBJ whole genome shotgun (WGS) entry which is preliminary data.</text>
</comment>
<proteinExistence type="inferred from homology"/>
<gene>
    <name evidence="4" type="ORF">CHH57_22615</name>
</gene>
<feature type="binding site" evidence="3">
    <location>
        <position position="131"/>
    </location>
    <ligand>
        <name>a divalent metal cation</name>
        <dbReference type="ChEBI" id="CHEBI:60240"/>
    </ligand>
</feature>
<dbReference type="Pfam" id="PF05163">
    <property type="entry name" value="DinB"/>
    <property type="match status" value="1"/>
</dbReference>
<dbReference type="RefSeq" id="WP_095333899.1">
    <property type="nucleotide sequence ID" value="NZ_CP026031.1"/>
</dbReference>
<dbReference type="InterPro" id="IPR007837">
    <property type="entry name" value="DinB"/>
</dbReference>
<evidence type="ECO:0000256" key="1">
    <source>
        <dbReference type="ARBA" id="ARBA00008635"/>
    </source>
</evidence>
<feature type="binding site" evidence="3">
    <location>
        <position position="127"/>
    </location>
    <ligand>
        <name>a divalent metal cation</name>
        <dbReference type="ChEBI" id="CHEBI:60240"/>
    </ligand>
</feature>
<evidence type="ECO:0000256" key="2">
    <source>
        <dbReference type="ARBA" id="ARBA00022723"/>
    </source>
</evidence>
<dbReference type="GO" id="GO:0046872">
    <property type="term" value="F:metal ion binding"/>
    <property type="evidence" value="ECO:0007669"/>
    <property type="project" value="UniProtKB-KW"/>
</dbReference>
<protein>
    <submittedName>
        <fullName evidence="4">Uncharacterized protein</fullName>
    </submittedName>
</protein>
<dbReference type="EMBL" id="NPBQ01000136">
    <property type="protein sequence ID" value="PAD80954.1"/>
    <property type="molecule type" value="Genomic_DNA"/>
</dbReference>
<dbReference type="Proteomes" id="UP000216961">
    <property type="component" value="Unassembled WGS sequence"/>
</dbReference>
<accession>A0A268F6I4</accession>